<dbReference type="PANTHER" id="PTHR48090">
    <property type="entry name" value="UNDECAPRENYL-PHOSPHATE 4-DEOXY-4-FORMAMIDO-L-ARABINOSE TRANSFERASE-RELATED"/>
    <property type="match status" value="1"/>
</dbReference>
<dbReference type="PANTHER" id="PTHR48090:SF7">
    <property type="entry name" value="RFBJ PROTEIN"/>
    <property type="match status" value="1"/>
</dbReference>
<dbReference type="Pfam" id="PF13489">
    <property type="entry name" value="Methyltransf_23"/>
    <property type="match status" value="1"/>
</dbReference>
<dbReference type="CDD" id="cd04179">
    <property type="entry name" value="DPM_DPG-synthase_like"/>
    <property type="match status" value="1"/>
</dbReference>
<accession>A0A6J7A5K4</accession>
<dbReference type="Gene3D" id="3.40.50.150">
    <property type="entry name" value="Vaccinia Virus protein VP39"/>
    <property type="match status" value="1"/>
</dbReference>
<organism evidence="2">
    <name type="scientific">freshwater metagenome</name>
    <dbReference type="NCBI Taxonomy" id="449393"/>
    <lineage>
        <taxon>unclassified sequences</taxon>
        <taxon>metagenomes</taxon>
        <taxon>ecological metagenomes</taxon>
    </lineage>
</organism>
<dbReference type="Gene3D" id="3.90.550.10">
    <property type="entry name" value="Spore Coat Polysaccharide Biosynthesis Protein SpsA, Chain A"/>
    <property type="match status" value="1"/>
</dbReference>
<gene>
    <name evidence="2" type="ORF">UFOPK3046_02161</name>
</gene>
<protein>
    <submittedName>
        <fullName evidence="2">Unannotated protein</fullName>
    </submittedName>
</protein>
<dbReference type="CDD" id="cd02440">
    <property type="entry name" value="AdoMet_MTases"/>
    <property type="match status" value="1"/>
</dbReference>
<sequence>MTTKKIGILVVAYNAATTLAAVLDRIPEDFRDSITSVIVGDDHSQDQTHLVAVGYQQLEPDLPLQITRHESNLGYGGNQKWGYRTAIDQGLDIIVLLHGDGQYAPELLPQMVAPLLNDEAEAVFGSRMMLDGGARRGGMPMYKFVGNRILTTVENAVAGVDLTEWHSGYRAYSVAALAQLPFERNSDGFDFDTQIILQLIESGQRIAEIPIPTYYGEEISHVNGLKYAKDITSEVVRYRAHKMGFGTGELAFSSNAYEQKQGDDSSHHILKGWLGSRTAARVLDLGCSDGRFAEDLQSMGHHVTGVDLQAHAGVTDRVEQFVQADLDQGLPSELDGPYEIVLAADVLEHVRRPDQLLQQIHKVLAPGGSVLVSVPNFGHWYPRLRVALGRFDYDRRGILDSDHVRFFTKKSFERLAQASGFSIVRREATGLPLEVAERGGRGQEVQSKGFSRLLNQIDRAAVSARPQLFGYQFLFELRADASSDFSEATE</sequence>
<proteinExistence type="predicted"/>
<feature type="domain" description="Glycosyltransferase 2-like" evidence="1">
    <location>
        <begin position="8"/>
        <end position="154"/>
    </location>
</feature>
<evidence type="ECO:0000313" key="2">
    <source>
        <dbReference type="EMBL" id="CAB4828073.1"/>
    </source>
</evidence>
<dbReference type="SUPFAM" id="SSF53335">
    <property type="entry name" value="S-adenosyl-L-methionine-dependent methyltransferases"/>
    <property type="match status" value="1"/>
</dbReference>
<evidence type="ECO:0000259" key="1">
    <source>
        <dbReference type="Pfam" id="PF00535"/>
    </source>
</evidence>
<dbReference type="AlphaFoldDB" id="A0A6J7A5K4"/>
<dbReference type="InterPro" id="IPR029044">
    <property type="entry name" value="Nucleotide-diphossugar_trans"/>
</dbReference>
<dbReference type="SUPFAM" id="SSF53448">
    <property type="entry name" value="Nucleotide-diphospho-sugar transferases"/>
    <property type="match status" value="1"/>
</dbReference>
<dbReference type="InterPro" id="IPR001173">
    <property type="entry name" value="Glyco_trans_2-like"/>
</dbReference>
<dbReference type="InterPro" id="IPR029063">
    <property type="entry name" value="SAM-dependent_MTases_sf"/>
</dbReference>
<dbReference type="EMBL" id="CAFAAQ010000314">
    <property type="protein sequence ID" value="CAB4828073.1"/>
    <property type="molecule type" value="Genomic_DNA"/>
</dbReference>
<reference evidence="2" key="1">
    <citation type="submission" date="2020-05" db="EMBL/GenBank/DDBJ databases">
        <authorList>
            <person name="Chiriac C."/>
            <person name="Salcher M."/>
            <person name="Ghai R."/>
            <person name="Kavagutti S V."/>
        </authorList>
    </citation>
    <scope>NUCLEOTIDE SEQUENCE</scope>
</reference>
<dbReference type="Pfam" id="PF00535">
    <property type="entry name" value="Glycos_transf_2"/>
    <property type="match status" value="1"/>
</dbReference>
<name>A0A6J7A5K4_9ZZZZ</name>
<dbReference type="InterPro" id="IPR050256">
    <property type="entry name" value="Glycosyltransferase_2"/>
</dbReference>